<dbReference type="Proteomes" id="UP000789405">
    <property type="component" value="Unassembled WGS sequence"/>
</dbReference>
<protein>
    <submittedName>
        <fullName evidence="1">14476_t:CDS:1</fullName>
    </submittedName>
</protein>
<dbReference type="EMBL" id="CAJVPY010003035">
    <property type="protein sequence ID" value="CAG8579432.1"/>
    <property type="molecule type" value="Genomic_DNA"/>
</dbReference>
<gene>
    <name evidence="1" type="ORF">DERYTH_LOCUS6613</name>
</gene>
<comment type="caution">
    <text evidence="1">The sequence shown here is derived from an EMBL/GenBank/DDBJ whole genome shotgun (WGS) entry which is preliminary data.</text>
</comment>
<dbReference type="OrthoDB" id="2443568at2759"/>
<evidence type="ECO:0000313" key="2">
    <source>
        <dbReference type="Proteomes" id="UP000789405"/>
    </source>
</evidence>
<dbReference type="AlphaFoldDB" id="A0A9N9G5Y5"/>
<sequence length="176" mass="20009">MKLVLARKINGKKGWHITNHSCHRIAIQLLRNNELSESDLLAFSSYCSRESLADYYEYDNYKSSPVIEKYQEGLTEVTEALKVAEMNPKVTKDPKLAKVVKNHQKAKLISKPKSYDKKNASVMAPFKLPVKPNSPLFNSYGKKKRSLSDISNNIIIKLPTSILPQTYNLNINLKLS</sequence>
<reference evidence="1" key="1">
    <citation type="submission" date="2021-06" db="EMBL/GenBank/DDBJ databases">
        <authorList>
            <person name="Kallberg Y."/>
            <person name="Tangrot J."/>
            <person name="Rosling A."/>
        </authorList>
    </citation>
    <scope>NUCLEOTIDE SEQUENCE</scope>
    <source>
        <strain evidence="1">MA453B</strain>
    </source>
</reference>
<keyword evidence="2" id="KW-1185">Reference proteome</keyword>
<evidence type="ECO:0000313" key="1">
    <source>
        <dbReference type="EMBL" id="CAG8579432.1"/>
    </source>
</evidence>
<accession>A0A9N9G5Y5</accession>
<name>A0A9N9G5Y5_9GLOM</name>
<organism evidence="1 2">
    <name type="scientific">Dentiscutata erythropus</name>
    <dbReference type="NCBI Taxonomy" id="1348616"/>
    <lineage>
        <taxon>Eukaryota</taxon>
        <taxon>Fungi</taxon>
        <taxon>Fungi incertae sedis</taxon>
        <taxon>Mucoromycota</taxon>
        <taxon>Glomeromycotina</taxon>
        <taxon>Glomeromycetes</taxon>
        <taxon>Diversisporales</taxon>
        <taxon>Gigasporaceae</taxon>
        <taxon>Dentiscutata</taxon>
    </lineage>
</organism>
<proteinExistence type="predicted"/>